<feature type="transmembrane region" description="Helical" evidence="1">
    <location>
        <begin position="191"/>
        <end position="224"/>
    </location>
</feature>
<evidence type="ECO:0000313" key="3">
    <source>
        <dbReference type="EMBL" id="OGM91378.1"/>
    </source>
</evidence>
<feature type="domain" description="Glycosyltransferase RgtA/B/C/D-like" evidence="2">
    <location>
        <begin position="115"/>
        <end position="221"/>
    </location>
</feature>
<feature type="transmembrane region" description="Helical" evidence="1">
    <location>
        <begin position="486"/>
        <end position="506"/>
    </location>
</feature>
<gene>
    <name evidence="3" type="ORF">A2999_02735</name>
</gene>
<protein>
    <recommendedName>
        <fullName evidence="2">Glycosyltransferase RgtA/B/C/D-like domain-containing protein</fullName>
    </recommendedName>
</protein>
<feature type="transmembrane region" description="Helical" evidence="1">
    <location>
        <begin position="140"/>
        <end position="160"/>
    </location>
</feature>
<dbReference type="STRING" id="1802556.A2999_02735"/>
<keyword evidence="1" id="KW-0812">Transmembrane</keyword>
<feature type="transmembrane region" description="Helical" evidence="1">
    <location>
        <begin position="7"/>
        <end position="25"/>
    </location>
</feature>
<keyword evidence="1" id="KW-0472">Membrane</keyword>
<dbReference type="AlphaFoldDB" id="A0A1F8DU83"/>
<dbReference type="Proteomes" id="UP000178798">
    <property type="component" value="Unassembled WGS sequence"/>
</dbReference>
<proteinExistence type="predicted"/>
<dbReference type="Pfam" id="PF13231">
    <property type="entry name" value="PMT_2"/>
    <property type="match status" value="1"/>
</dbReference>
<feature type="transmembrane region" description="Helical" evidence="1">
    <location>
        <begin position="116"/>
        <end position="133"/>
    </location>
</feature>
<dbReference type="InterPro" id="IPR038731">
    <property type="entry name" value="RgtA/B/C-like"/>
</dbReference>
<comment type="caution">
    <text evidence="3">The sequence shown here is derived from an EMBL/GenBank/DDBJ whole genome shotgun (WGS) entry which is preliminary data.</text>
</comment>
<feature type="transmembrane region" description="Helical" evidence="1">
    <location>
        <begin position="166"/>
        <end position="184"/>
    </location>
</feature>
<dbReference type="EMBL" id="MGIQ01000008">
    <property type="protein sequence ID" value="OGM91378.1"/>
    <property type="molecule type" value="Genomic_DNA"/>
</dbReference>
<evidence type="ECO:0000256" key="1">
    <source>
        <dbReference type="SAM" id="Phobius"/>
    </source>
</evidence>
<reference evidence="3 4" key="1">
    <citation type="journal article" date="2016" name="Nat. Commun.">
        <title>Thousands of microbial genomes shed light on interconnected biogeochemical processes in an aquifer system.</title>
        <authorList>
            <person name="Anantharaman K."/>
            <person name="Brown C.T."/>
            <person name="Hug L.A."/>
            <person name="Sharon I."/>
            <person name="Castelle C.J."/>
            <person name="Probst A.J."/>
            <person name="Thomas B.C."/>
            <person name="Singh A."/>
            <person name="Wilkins M.J."/>
            <person name="Karaoz U."/>
            <person name="Brodie E.L."/>
            <person name="Williams K.H."/>
            <person name="Hubbard S.S."/>
            <person name="Banfield J.F."/>
        </authorList>
    </citation>
    <scope>NUCLEOTIDE SEQUENCE [LARGE SCALE GENOMIC DNA]</scope>
</reference>
<keyword evidence="1" id="KW-1133">Transmembrane helix</keyword>
<organism evidence="3 4">
    <name type="scientific">Candidatus Wolfebacteria bacterium RIFCSPLOWO2_01_FULL_38_11</name>
    <dbReference type="NCBI Taxonomy" id="1802556"/>
    <lineage>
        <taxon>Bacteria</taxon>
        <taxon>Candidatus Wolfeibacteriota</taxon>
    </lineage>
</organism>
<name>A0A1F8DU83_9BACT</name>
<accession>A0A1F8DU83</accession>
<feature type="transmembrane region" description="Helical" evidence="1">
    <location>
        <begin position="250"/>
        <end position="272"/>
    </location>
</feature>
<feature type="transmembrane region" description="Helical" evidence="1">
    <location>
        <begin position="409"/>
        <end position="433"/>
    </location>
</feature>
<feature type="transmembrane region" description="Helical" evidence="1">
    <location>
        <begin position="445"/>
        <end position="465"/>
    </location>
</feature>
<sequence>MIKLQSFLQYFFLGIIVLFSFLLMLNSSMKEAAIMDELAHIPAGYGYVKYFDFRLNPEHPPLVKALAAFPLLFQDLKFPTDKSAWQSEINGQWAAGAQFLYESGNDADKIIRWSRVGPMILTLILIIFIYFWSKELIGRWWAYLPTFMFAISPAVLAHGHYVTTDLAAALGIFIATYYFVKLLIEPSQKHLIFAGLAFGLAQLMKFSAVLLIPFFLFLIVVLYIWKIHNEWADTAFWARPKKFFIRALRYLKNIALVFIIGYALVYAVYFIFTINYPIEKQYSDTKFILGSFAGEPDLKLETCKISSNIPVARRVRCLAEVNIWMSGNKIFRPMAEYMLGVLMVMQRSSGGNTGYFLGEVSAAGWWYYFPTVFALKEALPSLILIFTGLVLTLWHIGKRIISRGSKLTMLFDYIGTHFPEFSMISFVIFYWIYSIKSPLNIGFRHILPTVPFIYILTASAIKKWFNYDIVFEGKNILREFFNMTGKIMKMSAGGLMLTLLLIWYLLETLTVSPHFLSYFNQLGGGLWGGYKYVTDSNYDWGQDLKYLENFVNENKIQRIAVDYFGGGSARYYFGQKAEYWGSSRGNPSDYGINWIAISVNSLQGATGKLHEGQLRDPKDEYRWLQKIKNIHNPDAKAGTSIFIYKLK</sequence>
<feature type="transmembrane region" description="Helical" evidence="1">
    <location>
        <begin position="378"/>
        <end position="397"/>
    </location>
</feature>
<evidence type="ECO:0000313" key="4">
    <source>
        <dbReference type="Proteomes" id="UP000178798"/>
    </source>
</evidence>
<evidence type="ECO:0000259" key="2">
    <source>
        <dbReference type="Pfam" id="PF13231"/>
    </source>
</evidence>